<evidence type="ECO:0000256" key="6">
    <source>
        <dbReference type="ARBA" id="ARBA00022898"/>
    </source>
</evidence>
<keyword evidence="13" id="KW-1185">Reference proteome</keyword>
<dbReference type="Gene3D" id="3.20.10.10">
    <property type="entry name" value="D-amino Acid Aminotransferase, subunit A, domain 2"/>
    <property type="match status" value="1"/>
</dbReference>
<dbReference type="GO" id="GO:0052655">
    <property type="term" value="F:L-valine-2-oxoglutarate transaminase activity"/>
    <property type="evidence" value="ECO:0007669"/>
    <property type="project" value="RHEA"/>
</dbReference>
<accession>A0A1M5C0Q0</accession>
<reference evidence="13" key="1">
    <citation type="submission" date="2016-11" db="EMBL/GenBank/DDBJ databases">
        <authorList>
            <person name="Varghese N."/>
            <person name="Submissions S."/>
        </authorList>
    </citation>
    <scope>NUCLEOTIDE SEQUENCE [LARGE SCALE GENOMIC DNA]</scope>
    <source>
        <strain evidence="13">DSM 24579</strain>
    </source>
</reference>
<keyword evidence="3 11" id="KW-0032">Aminotransferase</keyword>
<dbReference type="GO" id="GO:0008652">
    <property type="term" value="P:amino acid biosynthetic process"/>
    <property type="evidence" value="ECO:0007669"/>
    <property type="project" value="UniProtKB-KW"/>
</dbReference>
<dbReference type="GO" id="GO:0052654">
    <property type="term" value="F:L-leucine-2-oxoglutarate transaminase activity"/>
    <property type="evidence" value="ECO:0007669"/>
    <property type="project" value="RHEA"/>
</dbReference>
<dbReference type="Pfam" id="PF01063">
    <property type="entry name" value="Aminotran_4"/>
    <property type="match status" value="1"/>
</dbReference>
<comment type="catalytic activity">
    <reaction evidence="11">
        <text>L-isoleucine + 2-oxoglutarate = (S)-3-methyl-2-oxopentanoate + L-glutamate</text>
        <dbReference type="Rhea" id="RHEA:24801"/>
        <dbReference type="ChEBI" id="CHEBI:16810"/>
        <dbReference type="ChEBI" id="CHEBI:29985"/>
        <dbReference type="ChEBI" id="CHEBI:35146"/>
        <dbReference type="ChEBI" id="CHEBI:58045"/>
        <dbReference type="EC" id="2.6.1.42"/>
    </reaction>
</comment>
<dbReference type="EC" id="2.6.1.42" evidence="11"/>
<organism evidence="12 13">
    <name type="scientific">Salegentibacter echinorum</name>
    <dbReference type="NCBI Taxonomy" id="1073325"/>
    <lineage>
        <taxon>Bacteria</taxon>
        <taxon>Pseudomonadati</taxon>
        <taxon>Bacteroidota</taxon>
        <taxon>Flavobacteriia</taxon>
        <taxon>Flavobacteriales</taxon>
        <taxon>Flavobacteriaceae</taxon>
        <taxon>Salegentibacter</taxon>
    </lineage>
</organism>
<evidence type="ECO:0000256" key="1">
    <source>
        <dbReference type="ARBA" id="ARBA00001933"/>
    </source>
</evidence>
<evidence type="ECO:0000256" key="2">
    <source>
        <dbReference type="ARBA" id="ARBA00009320"/>
    </source>
</evidence>
<dbReference type="Proteomes" id="UP000183945">
    <property type="component" value="Unassembled WGS sequence"/>
</dbReference>
<gene>
    <name evidence="12" type="ORF">SAMN05444483_101279</name>
</gene>
<dbReference type="PANTHER" id="PTHR11825:SF44">
    <property type="entry name" value="BRANCHED-CHAIN-AMINO-ACID AMINOTRANSFERASE"/>
    <property type="match status" value="1"/>
</dbReference>
<dbReference type="EMBL" id="FQVT01000001">
    <property type="protein sequence ID" value="SHF48255.1"/>
    <property type="molecule type" value="Genomic_DNA"/>
</dbReference>
<comment type="similarity">
    <text evidence="2 9">Belongs to the class-IV pyridoxal-phosphate-dependent aminotransferase family.</text>
</comment>
<dbReference type="SUPFAM" id="SSF56752">
    <property type="entry name" value="D-aminoacid aminotransferase-like PLP-dependent enzymes"/>
    <property type="match status" value="1"/>
</dbReference>
<dbReference type="InterPro" id="IPR036038">
    <property type="entry name" value="Aminotransferase-like"/>
</dbReference>
<comment type="catalytic activity">
    <reaction evidence="11">
        <text>L-valine + 2-oxoglutarate = 3-methyl-2-oxobutanoate + L-glutamate</text>
        <dbReference type="Rhea" id="RHEA:24813"/>
        <dbReference type="ChEBI" id="CHEBI:11851"/>
        <dbReference type="ChEBI" id="CHEBI:16810"/>
        <dbReference type="ChEBI" id="CHEBI:29985"/>
        <dbReference type="ChEBI" id="CHEBI:57762"/>
        <dbReference type="EC" id="2.6.1.42"/>
    </reaction>
</comment>
<evidence type="ECO:0000256" key="9">
    <source>
        <dbReference type="RuleBase" id="RU004106"/>
    </source>
</evidence>
<protein>
    <recommendedName>
        <fullName evidence="11">Branched-chain-amino-acid aminotransferase</fullName>
        <ecNumber evidence="11">2.6.1.42</ecNumber>
    </recommendedName>
</protein>
<keyword evidence="7 11" id="KW-0100">Branched-chain amino acid biosynthesis</keyword>
<evidence type="ECO:0000256" key="5">
    <source>
        <dbReference type="ARBA" id="ARBA00022679"/>
    </source>
</evidence>
<dbReference type="NCBIfam" id="TIGR01123">
    <property type="entry name" value="ilvE_II"/>
    <property type="match status" value="1"/>
</dbReference>
<name>A0A1M5C0Q0_SALEC</name>
<dbReference type="PROSITE" id="PS00770">
    <property type="entry name" value="AA_TRANSFER_CLASS_4"/>
    <property type="match status" value="1"/>
</dbReference>
<sequence>MLAKLIIMKYDANQLKITEVQKSKIEEINFDNLVFGEIFTDHMFTCDYEDGTWKNPEIKPYGSIELDPSTKVFHYGQAVFEGMKAYKDDKDQIWLFRPQQNFERINKSGARLAMPEFPKEYFFKGLEELLKLDKEWIKKGFGNSLYIRPFVIATEECVSASPSTKYKFMIICSPAQAYYSGEVRVQFSEKYSRAANGGVGAAKAAGNYAAQFYPTNLAQEAGFQQIIWTDANTHEFLEEAGTMNIFFRIGDKLVTAPTSDRILDGVTRKSVIDLAKDMNIEVEIRRVKVAEIVDAARSGELKEIFGSGTATVINPIVGFGYKNEKFELPKLEDSYGKAFKDTLMKIQYNQAEDKYGWRYQVK</sequence>
<dbReference type="InterPro" id="IPR018300">
    <property type="entry name" value="Aminotrans_IV_CS"/>
</dbReference>
<keyword evidence="5 11" id="KW-0808">Transferase</keyword>
<dbReference type="InterPro" id="IPR043131">
    <property type="entry name" value="BCAT-like_N"/>
</dbReference>
<evidence type="ECO:0000256" key="10">
    <source>
        <dbReference type="RuleBase" id="RU004516"/>
    </source>
</evidence>
<dbReference type="PIRSF" id="PIRSF006468">
    <property type="entry name" value="BCAT1"/>
    <property type="match status" value="1"/>
</dbReference>
<proteinExistence type="inferred from homology"/>
<evidence type="ECO:0000256" key="4">
    <source>
        <dbReference type="ARBA" id="ARBA00022605"/>
    </source>
</evidence>
<dbReference type="GO" id="GO:0052656">
    <property type="term" value="F:L-isoleucine-2-oxoglutarate transaminase activity"/>
    <property type="evidence" value="ECO:0007669"/>
    <property type="project" value="RHEA"/>
</dbReference>
<feature type="modified residue" description="N6-(pyridoxal phosphate)lysine" evidence="8">
    <location>
        <position position="203"/>
    </location>
</feature>
<comment type="cofactor">
    <cofactor evidence="1 10">
        <name>pyridoxal 5'-phosphate</name>
        <dbReference type="ChEBI" id="CHEBI:597326"/>
    </cofactor>
</comment>
<dbReference type="AlphaFoldDB" id="A0A1M5C0Q0"/>
<dbReference type="STRING" id="1073325.SAMN05444483_101279"/>
<keyword evidence="6 10" id="KW-0663">Pyridoxal phosphate</keyword>
<comment type="catalytic activity">
    <reaction evidence="11">
        <text>L-leucine + 2-oxoglutarate = 4-methyl-2-oxopentanoate + L-glutamate</text>
        <dbReference type="Rhea" id="RHEA:18321"/>
        <dbReference type="ChEBI" id="CHEBI:16810"/>
        <dbReference type="ChEBI" id="CHEBI:17865"/>
        <dbReference type="ChEBI" id="CHEBI:29985"/>
        <dbReference type="ChEBI" id="CHEBI:57427"/>
        <dbReference type="EC" id="2.6.1.42"/>
    </reaction>
</comment>
<evidence type="ECO:0000313" key="13">
    <source>
        <dbReference type="Proteomes" id="UP000183945"/>
    </source>
</evidence>
<evidence type="ECO:0000256" key="11">
    <source>
        <dbReference type="RuleBase" id="RU004517"/>
    </source>
</evidence>
<dbReference type="InterPro" id="IPR001544">
    <property type="entry name" value="Aminotrans_IV"/>
</dbReference>
<evidence type="ECO:0000256" key="8">
    <source>
        <dbReference type="PIRSR" id="PIRSR006468-1"/>
    </source>
</evidence>
<dbReference type="InterPro" id="IPR005786">
    <property type="entry name" value="B_amino_transII"/>
</dbReference>
<keyword evidence="4 11" id="KW-0028">Amino-acid biosynthesis</keyword>
<evidence type="ECO:0000256" key="7">
    <source>
        <dbReference type="ARBA" id="ARBA00023304"/>
    </source>
</evidence>
<dbReference type="PANTHER" id="PTHR11825">
    <property type="entry name" value="SUBGROUP IIII AMINOTRANSFERASE"/>
    <property type="match status" value="1"/>
</dbReference>
<dbReference type="Gene3D" id="3.30.470.10">
    <property type="match status" value="1"/>
</dbReference>
<evidence type="ECO:0000313" key="12">
    <source>
        <dbReference type="EMBL" id="SHF48255.1"/>
    </source>
</evidence>
<dbReference type="NCBIfam" id="NF009897">
    <property type="entry name" value="PRK13357.1"/>
    <property type="match status" value="1"/>
</dbReference>
<evidence type="ECO:0000256" key="3">
    <source>
        <dbReference type="ARBA" id="ARBA00022576"/>
    </source>
</evidence>
<dbReference type="InterPro" id="IPR043132">
    <property type="entry name" value="BCAT-like_C"/>
</dbReference>
<dbReference type="GO" id="GO:0009082">
    <property type="term" value="P:branched-chain amino acid biosynthetic process"/>
    <property type="evidence" value="ECO:0007669"/>
    <property type="project" value="UniProtKB-KW"/>
</dbReference>